<dbReference type="AlphaFoldDB" id="A0A7R8XGW7"/>
<dbReference type="Gene3D" id="1.20.5.170">
    <property type="match status" value="1"/>
</dbReference>
<dbReference type="PANTHER" id="PTHR46097">
    <property type="entry name" value="G PROTEIN-COUPLED RECEPTOR KINASE INTERACTING ARFGAP"/>
    <property type="match status" value="1"/>
</dbReference>
<feature type="region of interest" description="Disordered" evidence="14">
    <location>
        <begin position="412"/>
        <end position="434"/>
    </location>
</feature>
<dbReference type="SUPFAM" id="SSF48403">
    <property type="entry name" value="Ankyrin repeat"/>
    <property type="match status" value="1"/>
</dbReference>
<evidence type="ECO:0000259" key="15">
    <source>
        <dbReference type="SMART" id="SM00555"/>
    </source>
</evidence>
<keyword evidence="10 13" id="KW-0040">ANK repeat</keyword>
<keyword evidence="8" id="KW-0418">Kinase</keyword>
<sequence>MVPNFVQILSGLQSTRGFLSAVTAAASIYLLADTFLKSEASRGKSFGHRLFFIPVKAEFIKSKYKRLAFVLRPLGKEDLQPSADINKQLHSSVRTSNLKTTIRLLALGADPNYIHPEKGNSGIHVAAKAGQLSQVELLVVYGANPKQADAHGLTPLDYAKSGKHEGICRRLVELEYELTDRLAYFLCQRRPDHSSSQHFIVPELALTPSEEAARPRRPLQELSDHFLAAFTRDIYDEVDRREVYAAWQSQEKGASPSDIPPSLPPVPDISPQRNTARQKLAALSPREFAILVIDLLAEIRRRHFGGPSSLALSSVSFKVEGGRAQAASAMDMALRPLQGQMDASEEDPIYDSVASEEDYSLVEIQSKLADAQQILALQSNREQLVGAAKTSTPIGDDDRHRTSSIASILSDLSAAGGEGEKAGGANEDEEEGRVTREEYDRLKDELQDSRKSIEVLVKERDRMAQEISTLQSMVGEVMRRMPHPQQPVQKLMQENALLRRDPSTGRRVSSLPNGHNSLCLLDEDTCGGAKMRFTPSTSPSSGRAISMYEPRQGIHRCHSPKGIPLVVHPLGSPNFHSGTAEILGTTIRVQSDMVFEEQEKKELPSKDEVLTCMRGITGCIQEMLVTLQRLEAEECTSEEFLSSIEQVNQAVTNMIALFPLRITKDEVQEAVNQLVSSAARLVHLSRPSRRSKGEENFSIEHQRVFDCAYDVAKATKQLFVRRYWNKLGDEMEKILKEELGTKTLKPTGQGGGGCINEGEAYHTDQGLVFVKRNAKSEALRMFEGEYESLKAMEATHTIRVPHPIKAIKNPKGGAVLVMEYLDMNGGSHHSSELGKQLAKLHKHNWDALKRAEKEASRVTRPQSTGEETEEPEPISEFGFHIATCCGYLPLDNAWHEDWVSFYSRQRLKAQLDLAEKKYGDREARELWPQVERIIPNLFSDLTIKPCLLHGDLWSGNVSSTAEGPVIFDPASFYGHNEFEFGIATMFGGMSGSAVRAYREVIPEEQGFKLRLKLYQLFHYLNHWFGHRFLRRALSLVFCGNTKSDPWVFRNHFGGGYRGSSLSLMRELAKAKP</sequence>
<dbReference type="Pfam" id="PF12205">
    <property type="entry name" value="GIT1_C"/>
    <property type="match status" value="1"/>
</dbReference>
<dbReference type="OrthoDB" id="5772781at2759"/>
<dbReference type="Gene3D" id="3.90.1200.10">
    <property type="match status" value="1"/>
</dbReference>
<comment type="catalytic activity">
    <reaction evidence="11">
        <text>N(6)-D-ribulosyl-L-lysyl-[protein] + ATP = N(6)-(3-O-phospho-D-ribulosyl)-L-lysyl-[protein] + ADP + H(+)</text>
        <dbReference type="Rhea" id="RHEA:48432"/>
        <dbReference type="Rhea" id="RHEA-COMP:12103"/>
        <dbReference type="Rhea" id="RHEA-COMP:12104"/>
        <dbReference type="ChEBI" id="CHEBI:15378"/>
        <dbReference type="ChEBI" id="CHEBI:30616"/>
        <dbReference type="ChEBI" id="CHEBI:90418"/>
        <dbReference type="ChEBI" id="CHEBI:90420"/>
        <dbReference type="ChEBI" id="CHEBI:456216"/>
        <dbReference type="EC" id="2.7.1.172"/>
    </reaction>
    <physiologicalReaction direction="left-to-right" evidence="11">
        <dbReference type="Rhea" id="RHEA:48433"/>
    </physiologicalReaction>
</comment>
<evidence type="ECO:0000256" key="9">
    <source>
        <dbReference type="ARBA" id="ARBA00022840"/>
    </source>
</evidence>
<proteinExistence type="inferred from homology"/>
<evidence type="ECO:0000256" key="14">
    <source>
        <dbReference type="SAM" id="MobiDB-lite"/>
    </source>
</evidence>
<dbReference type="GO" id="GO:0098793">
    <property type="term" value="C:presynapse"/>
    <property type="evidence" value="ECO:0007669"/>
    <property type="project" value="GOC"/>
</dbReference>
<feature type="repeat" description="ANK" evidence="13">
    <location>
        <begin position="118"/>
        <end position="150"/>
    </location>
</feature>
<comment type="similarity">
    <text evidence="1">Belongs to the fructosamine kinase family.</text>
</comment>
<evidence type="ECO:0000256" key="7">
    <source>
        <dbReference type="ARBA" id="ARBA00022771"/>
    </source>
</evidence>
<dbReference type="InterPro" id="IPR002110">
    <property type="entry name" value="Ankyrin_rpt"/>
</dbReference>
<dbReference type="Gene3D" id="3.30.200.20">
    <property type="entry name" value="Phosphorylase Kinase, domain 1"/>
    <property type="match status" value="1"/>
</dbReference>
<dbReference type="InterPro" id="IPR047161">
    <property type="entry name" value="GIT-like"/>
</dbReference>
<dbReference type="InterPro" id="IPR022018">
    <property type="entry name" value="GIT1_C"/>
</dbReference>
<dbReference type="GO" id="GO:0016301">
    <property type="term" value="F:kinase activity"/>
    <property type="evidence" value="ECO:0007669"/>
    <property type="project" value="UniProtKB-KW"/>
</dbReference>
<dbReference type="GO" id="GO:0008270">
    <property type="term" value="F:zinc ion binding"/>
    <property type="evidence" value="ECO:0007669"/>
    <property type="project" value="UniProtKB-KW"/>
</dbReference>
<dbReference type="GO" id="GO:0005829">
    <property type="term" value="C:cytosol"/>
    <property type="evidence" value="ECO:0007669"/>
    <property type="project" value="UniProtKB-ARBA"/>
</dbReference>
<dbReference type="GO" id="GO:0102193">
    <property type="term" value="F:protein-ribulosamine 3-kinase activity"/>
    <property type="evidence" value="ECO:0007669"/>
    <property type="project" value="UniProtKB-EC"/>
</dbReference>
<dbReference type="PROSITE" id="PS50088">
    <property type="entry name" value="ANK_REPEAT"/>
    <property type="match status" value="1"/>
</dbReference>
<evidence type="ECO:0000256" key="6">
    <source>
        <dbReference type="ARBA" id="ARBA00022741"/>
    </source>
</evidence>
<feature type="domain" description="GIT Spa2 homology (SHD)" evidence="15">
    <location>
        <begin position="276"/>
        <end position="306"/>
    </location>
</feature>
<dbReference type="GO" id="GO:0007420">
    <property type="term" value="P:brain development"/>
    <property type="evidence" value="ECO:0007669"/>
    <property type="project" value="InterPro"/>
</dbReference>
<dbReference type="PROSITE" id="PS50297">
    <property type="entry name" value="ANK_REP_REGION"/>
    <property type="match status" value="1"/>
</dbReference>
<dbReference type="EMBL" id="CAJPEV010001348">
    <property type="protein sequence ID" value="CAG0892160.1"/>
    <property type="molecule type" value="Genomic_DNA"/>
</dbReference>
<evidence type="ECO:0000256" key="3">
    <source>
        <dbReference type="ARBA" id="ARBA00022468"/>
    </source>
</evidence>
<dbReference type="EMBL" id="LR900865">
    <property type="protein sequence ID" value="CAD7247124.1"/>
    <property type="molecule type" value="Genomic_DNA"/>
</dbReference>
<dbReference type="Pfam" id="PF12796">
    <property type="entry name" value="Ank_2"/>
    <property type="match status" value="1"/>
</dbReference>
<dbReference type="InterPro" id="IPR011009">
    <property type="entry name" value="Kinase-like_dom_sf"/>
</dbReference>
<comment type="catalytic activity">
    <reaction evidence="12">
        <text>N(6)-(D-psicosyl)-L-lysyl-[protein] + ATP = N(6)-(3-O-phospho-D-psicosyl)-L-lysyl-[protein] + ADP + H(+)</text>
        <dbReference type="Rhea" id="RHEA:61392"/>
        <dbReference type="Rhea" id="RHEA-COMP:15796"/>
        <dbReference type="Rhea" id="RHEA-COMP:15797"/>
        <dbReference type="ChEBI" id="CHEBI:15378"/>
        <dbReference type="ChEBI" id="CHEBI:30616"/>
        <dbReference type="ChEBI" id="CHEBI:144621"/>
        <dbReference type="ChEBI" id="CHEBI:144622"/>
        <dbReference type="ChEBI" id="CHEBI:456216"/>
    </reaction>
    <physiologicalReaction direction="left-to-right" evidence="12">
        <dbReference type="Rhea" id="RHEA:61393"/>
    </physiologicalReaction>
</comment>
<dbReference type="PANTHER" id="PTHR46097:SF3">
    <property type="entry name" value="ARF GTPASE-ACTIVATING PROTEIN GIT"/>
    <property type="match status" value="1"/>
</dbReference>
<keyword evidence="17" id="KW-1185">Reference proteome</keyword>
<dbReference type="GO" id="GO:0031267">
    <property type="term" value="F:small GTPase binding"/>
    <property type="evidence" value="ECO:0007669"/>
    <property type="project" value="TreeGrafter"/>
</dbReference>
<dbReference type="Pfam" id="PF03881">
    <property type="entry name" value="Fructosamin_kin"/>
    <property type="match status" value="2"/>
</dbReference>
<feature type="compositionally biased region" description="Pro residues" evidence="14">
    <location>
        <begin position="258"/>
        <end position="268"/>
    </location>
</feature>
<evidence type="ECO:0000313" key="17">
    <source>
        <dbReference type="Proteomes" id="UP000677054"/>
    </source>
</evidence>
<evidence type="ECO:0000256" key="13">
    <source>
        <dbReference type="PROSITE-ProRule" id="PRU00023"/>
    </source>
</evidence>
<keyword evidence="5" id="KW-0677">Repeat</keyword>
<keyword evidence="9" id="KW-0067">ATP-binding</keyword>
<dbReference type="Proteomes" id="UP000677054">
    <property type="component" value="Unassembled WGS sequence"/>
</dbReference>
<keyword evidence="4" id="KW-0808">Transferase</keyword>
<dbReference type="InterPro" id="IPR016477">
    <property type="entry name" value="Fructo-/Ketosamine-3-kinase"/>
</dbReference>
<gene>
    <name evidence="16" type="ORF">DSTB1V02_LOCUS6962</name>
</gene>
<dbReference type="SMART" id="SM00555">
    <property type="entry name" value="GIT"/>
    <property type="match status" value="2"/>
</dbReference>
<dbReference type="Gene3D" id="1.25.40.20">
    <property type="entry name" value="Ankyrin repeat-containing domain"/>
    <property type="match status" value="1"/>
</dbReference>
<evidence type="ECO:0000256" key="5">
    <source>
        <dbReference type="ARBA" id="ARBA00022737"/>
    </source>
</evidence>
<dbReference type="GO" id="GO:0036465">
    <property type="term" value="P:synaptic vesicle recycling"/>
    <property type="evidence" value="ECO:0007669"/>
    <property type="project" value="TreeGrafter"/>
</dbReference>
<dbReference type="Pfam" id="PF08518">
    <property type="entry name" value="GIT_SHD"/>
    <property type="match status" value="1"/>
</dbReference>
<dbReference type="GO" id="GO:0005096">
    <property type="term" value="F:GTPase activator activity"/>
    <property type="evidence" value="ECO:0007669"/>
    <property type="project" value="UniProtKB-KW"/>
</dbReference>
<protein>
    <recommendedName>
        <fullName evidence="2">protein-ribulosamine 3-kinase</fullName>
        <ecNumber evidence="2">2.7.1.172</ecNumber>
    </recommendedName>
</protein>
<dbReference type="Gene3D" id="1.20.120.330">
    <property type="entry name" value="Nucleotidyltransferases domain 2"/>
    <property type="match status" value="1"/>
</dbReference>
<feature type="region of interest" description="Disordered" evidence="14">
    <location>
        <begin position="249"/>
        <end position="277"/>
    </location>
</feature>
<dbReference type="EC" id="2.7.1.172" evidence="2"/>
<dbReference type="GO" id="GO:0032012">
    <property type="term" value="P:regulation of ARF protein signal transduction"/>
    <property type="evidence" value="ECO:0007669"/>
    <property type="project" value="InterPro"/>
</dbReference>
<dbReference type="InterPro" id="IPR013724">
    <property type="entry name" value="GIT_SHD"/>
</dbReference>
<keyword evidence="6" id="KW-0547">Nucleotide-binding</keyword>
<evidence type="ECO:0000256" key="12">
    <source>
        <dbReference type="ARBA" id="ARBA00050767"/>
    </source>
</evidence>
<organism evidence="16">
    <name type="scientific">Darwinula stevensoni</name>
    <dbReference type="NCBI Taxonomy" id="69355"/>
    <lineage>
        <taxon>Eukaryota</taxon>
        <taxon>Metazoa</taxon>
        <taxon>Ecdysozoa</taxon>
        <taxon>Arthropoda</taxon>
        <taxon>Crustacea</taxon>
        <taxon>Oligostraca</taxon>
        <taxon>Ostracoda</taxon>
        <taxon>Podocopa</taxon>
        <taxon>Podocopida</taxon>
        <taxon>Darwinulocopina</taxon>
        <taxon>Darwinuloidea</taxon>
        <taxon>Darwinulidae</taxon>
        <taxon>Darwinula</taxon>
    </lineage>
</organism>
<evidence type="ECO:0000256" key="10">
    <source>
        <dbReference type="ARBA" id="ARBA00023043"/>
    </source>
</evidence>
<evidence type="ECO:0000313" key="16">
    <source>
        <dbReference type="EMBL" id="CAD7247124.1"/>
    </source>
</evidence>
<keyword evidence="7" id="KW-0479">Metal-binding</keyword>
<keyword evidence="3" id="KW-0343">GTPase activation</keyword>
<dbReference type="GO" id="GO:0008277">
    <property type="term" value="P:regulation of G protein-coupled receptor signaling pathway"/>
    <property type="evidence" value="ECO:0007669"/>
    <property type="project" value="TreeGrafter"/>
</dbReference>
<dbReference type="SUPFAM" id="SSF56112">
    <property type="entry name" value="Protein kinase-like (PK-like)"/>
    <property type="match status" value="1"/>
</dbReference>
<reference evidence="16" key="1">
    <citation type="submission" date="2020-11" db="EMBL/GenBank/DDBJ databases">
        <authorList>
            <person name="Tran Van P."/>
        </authorList>
    </citation>
    <scope>NUCLEOTIDE SEQUENCE</scope>
</reference>
<dbReference type="FunFam" id="3.30.200.20:FF:000264">
    <property type="entry name" value="Protein-ribulosamine 3-kinase, chloroplastic"/>
    <property type="match status" value="1"/>
</dbReference>
<name>A0A7R8XGW7_9CRUS</name>
<evidence type="ECO:0000256" key="4">
    <source>
        <dbReference type="ARBA" id="ARBA00022679"/>
    </source>
</evidence>
<keyword evidence="7" id="KW-0863">Zinc-finger</keyword>
<dbReference type="FunFam" id="3.90.1200.10:FF:000003">
    <property type="entry name" value="fructosamine-3-kinase isoform X1"/>
    <property type="match status" value="1"/>
</dbReference>
<evidence type="ECO:0000256" key="1">
    <source>
        <dbReference type="ARBA" id="ARBA00009460"/>
    </source>
</evidence>
<evidence type="ECO:0000256" key="8">
    <source>
        <dbReference type="ARBA" id="ARBA00022777"/>
    </source>
</evidence>
<dbReference type="GO" id="GO:0005524">
    <property type="term" value="F:ATP binding"/>
    <property type="evidence" value="ECO:0007669"/>
    <property type="project" value="UniProtKB-KW"/>
</dbReference>
<keyword evidence="7" id="KW-0862">Zinc</keyword>
<evidence type="ECO:0000256" key="2">
    <source>
        <dbReference type="ARBA" id="ARBA00011961"/>
    </source>
</evidence>
<dbReference type="InterPro" id="IPR036770">
    <property type="entry name" value="Ankyrin_rpt-contain_sf"/>
</dbReference>
<feature type="region of interest" description="Disordered" evidence="14">
    <location>
        <begin position="851"/>
        <end position="872"/>
    </location>
</feature>
<dbReference type="SMART" id="SM00248">
    <property type="entry name" value="ANK"/>
    <property type="match status" value="3"/>
</dbReference>
<accession>A0A7R8XGW7</accession>
<evidence type="ECO:0000256" key="11">
    <source>
        <dbReference type="ARBA" id="ARBA00048655"/>
    </source>
</evidence>
<feature type="domain" description="GIT Spa2 homology (SHD)" evidence="15">
    <location>
        <begin position="215"/>
        <end position="245"/>
    </location>
</feature>